<dbReference type="GO" id="GO:0006865">
    <property type="term" value="P:amino acid transport"/>
    <property type="evidence" value="ECO:0007669"/>
    <property type="project" value="InterPro"/>
</dbReference>
<feature type="transmembrane region" description="Helical" evidence="6">
    <location>
        <begin position="40"/>
        <end position="59"/>
    </location>
</feature>
<feature type="transmembrane region" description="Helical" evidence="6">
    <location>
        <begin position="110"/>
        <end position="131"/>
    </location>
</feature>
<evidence type="ECO:0000313" key="9">
    <source>
        <dbReference type="EMBL" id="GAH30432.1"/>
    </source>
</evidence>
<feature type="transmembrane region" description="Helical" evidence="6">
    <location>
        <begin position="71"/>
        <end position="90"/>
    </location>
</feature>
<dbReference type="InterPro" id="IPR002810">
    <property type="entry name" value="NfeD-like_C"/>
</dbReference>
<feature type="domain" description="NfeD-like C-terminal" evidence="7">
    <location>
        <begin position="249"/>
        <end position="304"/>
    </location>
</feature>
<dbReference type="PANTHER" id="PTHR33507">
    <property type="entry name" value="INNER MEMBRANE PROTEIN YBBJ"/>
    <property type="match status" value="1"/>
</dbReference>
<evidence type="ECO:0000259" key="7">
    <source>
        <dbReference type="Pfam" id="PF01957"/>
    </source>
</evidence>
<comment type="subcellular location">
    <subcellularLocation>
        <location evidence="1">Cell membrane</location>
        <topology evidence="1">Multi-pass membrane protein</topology>
    </subcellularLocation>
</comment>
<keyword evidence="4 6" id="KW-1133">Transmembrane helix</keyword>
<feature type="transmembrane region" description="Helical" evidence="6">
    <location>
        <begin position="161"/>
        <end position="178"/>
    </location>
</feature>
<dbReference type="InterPro" id="IPR001123">
    <property type="entry name" value="LeuE-type"/>
</dbReference>
<dbReference type="Gene3D" id="2.40.50.140">
    <property type="entry name" value="Nucleic acid-binding proteins"/>
    <property type="match status" value="1"/>
</dbReference>
<feature type="transmembrane region" description="Helical" evidence="6">
    <location>
        <begin position="216"/>
        <end position="237"/>
    </location>
</feature>
<evidence type="ECO:0000256" key="6">
    <source>
        <dbReference type="SAM" id="Phobius"/>
    </source>
</evidence>
<dbReference type="Pfam" id="PF01957">
    <property type="entry name" value="NfeD"/>
    <property type="match status" value="1"/>
</dbReference>
<keyword evidence="5 6" id="KW-0472">Membrane</keyword>
<evidence type="ECO:0000259" key="8">
    <source>
        <dbReference type="Pfam" id="PF24961"/>
    </source>
</evidence>
<organism evidence="9">
    <name type="scientific">marine sediment metagenome</name>
    <dbReference type="NCBI Taxonomy" id="412755"/>
    <lineage>
        <taxon>unclassified sequences</taxon>
        <taxon>metagenomes</taxon>
        <taxon>ecological metagenomes</taxon>
    </lineage>
</organism>
<feature type="transmembrane region" description="Helical" evidence="6">
    <location>
        <begin position="185"/>
        <end position="204"/>
    </location>
</feature>
<evidence type="ECO:0000256" key="5">
    <source>
        <dbReference type="ARBA" id="ARBA00023136"/>
    </source>
</evidence>
<dbReference type="PANTHER" id="PTHR33507:SF4">
    <property type="entry name" value="NODULATION COMPETITIVENESS PROTEIN NFED"/>
    <property type="match status" value="1"/>
</dbReference>
<protein>
    <submittedName>
        <fullName evidence="9">Uncharacterized protein</fullName>
    </submittedName>
</protein>
<gene>
    <name evidence="9" type="ORF">S03H2_03401</name>
</gene>
<evidence type="ECO:0000256" key="4">
    <source>
        <dbReference type="ARBA" id="ARBA00022989"/>
    </source>
</evidence>
<dbReference type="InterPro" id="IPR056739">
    <property type="entry name" value="NfeD_membrane"/>
</dbReference>
<dbReference type="EMBL" id="BARU01001254">
    <property type="protein sequence ID" value="GAH30432.1"/>
    <property type="molecule type" value="Genomic_DNA"/>
</dbReference>
<evidence type="ECO:0000256" key="2">
    <source>
        <dbReference type="ARBA" id="ARBA00022475"/>
    </source>
</evidence>
<name>X1ECU1_9ZZZZ</name>
<proteinExistence type="predicted"/>
<dbReference type="SUPFAM" id="SSF141322">
    <property type="entry name" value="NfeD domain-like"/>
    <property type="match status" value="1"/>
</dbReference>
<dbReference type="Pfam" id="PF24961">
    <property type="entry name" value="NfeD_membrane"/>
    <property type="match status" value="1"/>
</dbReference>
<comment type="caution">
    <text evidence="9">The sequence shown here is derived from an EMBL/GenBank/DDBJ whole genome shotgun (WGS) entry which is preliminary data.</text>
</comment>
<accession>X1ECU1</accession>
<feature type="domain" description="NfeD integral membrane" evidence="8">
    <location>
        <begin position="116"/>
        <end position="234"/>
    </location>
</feature>
<dbReference type="InterPro" id="IPR012340">
    <property type="entry name" value="NA-bd_OB-fold"/>
</dbReference>
<dbReference type="Pfam" id="PF01810">
    <property type="entry name" value="LysE"/>
    <property type="match status" value="1"/>
</dbReference>
<keyword evidence="3 6" id="KW-0812">Transmembrane</keyword>
<evidence type="ECO:0000256" key="1">
    <source>
        <dbReference type="ARBA" id="ARBA00004651"/>
    </source>
</evidence>
<keyword evidence="2" id="KW-1003">Cell membrane</keyword>
<dbReference type="GO" id="GO:0005886">
    <property type="term" value="C:plasma membrane"/>
    <property type="evidence" value="ECO:0007669"/>
    <property type="project" value="UniProtKB-SubCell"/>
</dbReference>
<dbReference type="InterPro" id="IPR052165">
    <property type="entry name" value="Membrane_assoc_protease"/>
</dbReference>
<evidence type="ECO:0000256" key="3">
    <source>
        <dbReference type="ARBA" id="ARBA00022692"/>
    </source>
</evidence>
<reference evidence="9" key="1">
    <citation type="journal article" date="2014" name="Front. Microbiol.">
        <title>High frequency of phylogenetically diverse reductive dehalogenase-homologous genes in deep subseafloor sedimentary metagenomes.</title>
        <authorList>
            <person name="Kawai M."/>
            <person name="Futagami T."/>
            <person name="Toyoda A."/>
            <person name="Takaki Y."/>
            <person name="Nishi S."/>
            <person name="Hori S."/>
            <person name="Arai W."/>
            <person name="Tsubouchi T."/>
            <person name="Morono Y."/>
            <person name="Uchiyama I."/>
            <person name="Ito T."/>
            <person name="Fujiyama A."/>
            <person name="Inagaki F."/>
            <person name="Takami H."/>
        </authorList>
    </citation>
    <scope>NUCLEOTIDE SEQUENCE</scope>
    <source>
        <strain evidence="9">Expedition CK06-06</strain>
    </source>
</reference>
<sequence length="312" mass="33517">MLPFLISVAVISLSGVMMPGPMFAVTVAKSYKSQFAGIKIALGHALVEIPLMLLIYFGFARFFHQEPVQIALYLAGGGVLVWLGIGMFRARGRVTDKDRDLPYNSVVAGVVTSDPTIAVILLSLAMLGITVEIFNPGLIFPGVFGGICAFLASYSLGFLPINYAGIALIALAGGLFIAEVFTPGFGLFAGGGVASLVFGFLILFSGRPTLFQPDPWVIPTIISVISAVIAFIIYHVVRVHRRQATTGREELPGKTATVKVALEPEGTVLHEGELWTAILDEGKAKPGEEVMITKFEGMKLYVTKKQQNVKQK</sequence>
<dbReference type="AlphaFoldDB" id="X1ECU1"/>